<dbReference type="InterPro" id="IPR023165">
    <property type="entry name" value="rRNA_Ade_diMease-like_C"/>
</dbReference>
<accession>A0A165IBR2</accession>
<dbReference type="Gene3D" id="3.40.50.150">
    <property type="entry name" value="Vaccinia Virus protein VP39"/>
    <property type="match status" value="1"/>
</dbReference>
<gene>
    <name evidence="9" type="ORF">L228DRAFT_259863</name>
</gene>
<dbReference type="RefSeq" id="XP_018190234.1">
    <property type="nucleotide sequence ID" value="XM_018334204.1"/>
</dbReference>
<keyword evidence="10" id="KW-1185">Reference proteome</keyword>
<evidence type="ECO:0000256" key="8">
    <source>
        <dbReference type="SAM" id="MobiDB-lite"/>
    </source>
</evidence>
<evidence type="ECO:0000313" key="9">
    <source>
        <dbReference type="EMBL" id="KZF24679.1"/>
    </source>
</evidence>
<feature type="compositionally biased region" description="Low complexity" evidence="8">
    <location>
        <begin position="287"/>
        <end position="301"/>
    </location>
</feature>
<dbReference type="SUPFAM" id="SSF53335">
    <property type="entry name" value="S-adenosyl-L-methionine-dependent methyltransferases"/>
    <property type="match status" value="1"/>
</dbReference>
<evidence type="ECO:0000256" key="5">
    <source>
        <dbReference type="ARBA" id="ARBA00022691"/>
    </source>
</evidence>
<dbReference type="OrthoDB" id="16079at2759"/>
<keyword evidence="6" id="KW-0694">RNA-binding</keyword>
<dbReference type="EMBL" id="KV407456">
    <property type="protein sequence ID" value="KZF24679.1"/>
    <property type="molecule type" value="Genomic_DNA"/>
</dbReference>
<keyword evidence="5" id="KW-0949">S-adenosyl-L-methionine</keyword>
<comment type="function">
    <text evidence="7">Mitochondrial transcription factor that confers selective promoter recognition on the core subunit of the yeast mitochondrial RNA polymerase. Interacts with DNA in a non-specific manner.</text>
</comment>
<evidence type="ECO:0000256" key="4">
    <source>
        <dbReference type="ARBA" id="ARBA00022679"/>
    </source>
</evidence>
<dbReference type="GO" id="GO:0034246">
    <property type="term" value="F:mitochondrial transcription factor activity"/>
    <property type="evidence" value="ECO:0007669"/>
    <property type="project" value="TreeGrafter"/>
</dbReference>
<evidence type="ECO:0000256" key="6">
    <source>
        <dbReference type="ARBA" id="ARBA00022884"/>
    </source>
</evidence>
<dbReference type="PANTHER" id="PTHR11727:SF17">
    <property type="entry name" value="DIMETHYLADENOSINE TRANSFERASE 1, MITOCHONDRIAL"/>
    <property type="match status" value="1"/>
</dbReference>
<keyword evidence="4 9" id="KW-0808">Transferase</keyword>
<evidence type="ECO:0000256" key="3">
    <source>
        <dbReference type="ARBA" id="ARBA00022603"/>
    </source>
</evidence>
<dbReference type="GO" id="GO:0032259">
    <property type="term" value="P:methylation"/>
    <property type="evidence" value="ECO:0007669"/>
    <property type="project" value="UniProtKB-KW"/>
</dbReference>
<dbReference type="GO" id="GO:0003723">
    <property type="term" value="F:RNA binding"/>
    <property type="evidence" value="ECO:0007669"/>
    <property type="project" value="UniProtKB-KW"/>
</dbReference>
<organism evidence="9 10">
    <name type="scientific">Xylona heveae (strain CBS 132557 / TC161)</name>
    <dbReference type="NCBI Taxonomy" id="1328760"/>
    <lineage>
        <taxon>Eukaryota</taxon>
        <taxon>Fungi</taxon>
        <taxon>Dikarya</taxon>
        <taxon>Ascomycota</taxon>
        <taxon>Pezizomycotina</taxon>
        <taxon>Xylonomycetes</taxon>
        <taxon>Xylonales</taxon>
        <taxon>Xylonaceae</taxon>
        <taxon>Xylona</taxon>
    </lineage>
</organism>
<evidence type="ECO:0000256" key="7">
    <source>
        <dbReference type="ARBA" id="ARBA00024915"/>
    </source>
</evidence>
<dbReference type="PANTHER" id="PTHR11727">
    <property type="entry name" value="DIMETHYLADENOSINE TRANSFERASE"/>
    <property type="match status" value="1"/>
</dbReference>
<dbReference type="AlphaFoldDB" id="A0A165IBR2"/>
<feature type="region of interest" description="Disordered" evidence="8">
    <location>
        <begin position="282"/>
        <end position="302"/>
    </location>
</feature>
<protein>
    <recommendedName>
        <fullName evidence="2">Mitochondrial transcription factor 1</fullName>
    </recommendedName>
</protein>
<keyword evidence="3 9" id="KW-0489">Methyltransferase</keyword>
<dbReference type="GO" id="GO:0008168">
    <property type="term" value="F:methyltransferase activity"/>
    <property type="evidence" value="ECO:0007669"/>
    <property type="project" value="UniProtKB-KW"/>
</dbReference>
<evidence type="ECO:0000256" key="1">
    <source>
        <dbReference type="ARBA" id="ARBA00004173"/>
    </source>
</evidence>
<evidence type="ECO:0000313" key="10">
    <source>
        <dbReference type="Proteomes" id="UP000076632"/>
    </source>
</evidence>
<dbReference type="GO" id="GO:0006391">
    <property type="term" value="P:transcription initiation at mitochondrial promoter"/>
    <property type="evidence" value="ECO:0007669"/>
    <property type="project" value="TreeGrafter"/>
</dbReference>
<dbReference type="OMA" id="VDILDLW"/>
<comment type="subcellular location">
    <subcellularLocation>
        <location evidence="1">Mitochondrion</location>
    </subcellularLocation>
</comment>
<name>A0A165IBR2_XYLHT</name>
<sequence>MSKRLARHQIAEALAAASPAKRPIGDRSRINIVSSDLCDHTIKALAPSLERHKNCDIIDLNPGVGLWSSKLHEFLKPRTHILLEPDEKLYLPFLKPLLEKRNSTYKLAPWSGVEWSSYMRIAEEGFLPHQKLLPSGHEALNKPSDTLLFVANLGHYPPKKRGSFNSIAALMINQLMSAVRNHSIFQAYGLVRMLIWIGDKEKNTILPRSIANRRKSSVQIESTCDIREIAGYQDEHRWRKRPTSINQESAEKVALQMLQNGINFPLNRQSPLHKDALKVAKEQLSKGSSTPGTDTSTTTGPVVADSRVWHKELNELEEKLITGEVRKFQDERVKDEDYVSAQYDSRRGRKRGVQRERTPEYQRLILLRALKKLDFKRQHKMEGIVKEIARLDAIELALMEGKIPHDEIEKKESELAKSKDKVYAQIDGLREPQQEKIFLYLDDRRAIKATPPVLMWDRRTEEPLNVEAEEFFPNHHLALLDFQPRPVTGAVARSAEAYDVFTSILGYLYMQPKQSIVRGLESLAPGAADYILPRAPSLQDLRKGGLQDLEHLRVRMLTPEMLDEIIAAWESWPFKPSTSDLILKMGLVPYMGSSGSAISDNLSDDRVRAF</sequence>
<dbReference type="Proteomes" id="UP000076632">
    <property type="component" value="Unassembled WGS sequence"/>
</dbReference>
<dbReference type="InterPro" id="IPR001737">
    <property type="entry name" value="KsgA/Erm"/>
</dbReference>
<dbReference type="GeneID" id="28899341"/>
<evidence type="ECO:0000256" key="2">
    <source>
        <dbReference type="ARBA" id="ARBA00013836"/>
    </source>
</evidence>
<reference evidence="9 10" key="1">
    <citation type="journal article" date="2016" name="Fungal Biol.">
        <title>The genome of Xylona heveae provides a window into fungal endophytism.</title>
        <authorList>
            <person name="Gazis R."/>
            <person name="Kuo A."/>
            <person name="Riley R."/>
            <person name="LaButti K."/>
            <person name="Lipzen A."/>
            <person name="Lin J."/>
            <person name="Amirebrahimi M."/>
            <person name="Hesse C.N."/>
            <person name="Spatafora J.W."/>
            <person name="Henrissat B."/>
            <person name="Hainaut M."/>
            <person name="Grigoriev I.V."/>
            <person name="Hibbett D.S."/>
        </authorList>
    </citation>
    <scope>NUCLEOTIDE SEQUENCE [LARGE SCALE GENOMIC DNA]</scope>
    <source>
        <strain evidence="9 10">TC161</strain>
    </source>
</reference>
<dbReference type="GO" id="GO:0034245">
    <property type="term" value="C:mitochondrial DNA-directed RNA polymerase complex"/>
    <property type="evidence" value="ECO:0007669"/>
    <property type="project" value="TreeGrafter"/>
</dbReference>
<dbReference type="GO" id="GO:0005759">
    <property type="term" value="C:mitochondrial matrix"/>
    <property type="evidence" value="ECO:0007669"/>
    <property type="project" value="TreeGrafter"/>
</dbReference>
<dbReference type="InParanoid" id="A0A165IBR2"/>
<dbReference type="Gene3D" id="1.10.8.100">
    <property type="entry name" value="Ribosomal RNA adenine dimethylase-like, domain 2"/>
    <property type="match status" value="1"/>
</dbReference>
<dbReference type="InterPro" id="IPR029063">
    <property type="entry name" value="SAM-dependent_MTases_sf"/>
</dbReference>
<proteinExistence type="predicted"/>